<gene>
    <name evidence="1" type="ORF">HU137_11620</name>
</gene>
<dbReference type="EMBL" id="JACDZE010000004">
    <property type="protein sequence ID" value="MBA5630422.1"/>
    <property type="molecule type" value="Genomic_DNA"/>
</dbReference>
<protein>
    <recommendedName>
        <fullName evidence="3">Right handed beta helix region</fullName>
    </recommendedName>
</protein>
<evidence type="ECO:0008006" key="3">
    <source>
        <dbReference type="Google" id="ProtNLM"/>
    </source>
</evidence>
<proteinExistence type="predicted"/>
<evidence type="ECO:0000313" key="1">
    <source>
        <dbReference type="EMBL" id="MBA5630422.1"/>
    </source>
</evidence>
<reference evidence="1 2" key="1">
    <citation type="submission" date="2020-07" db="EMBL/GenBank/DDBJ databases">
        <title>Moheibacter lacus sp. nov., a member of the family Flavobacteriaceae isolated from freshwater lake sediment.</title>
        <authorList>
            <person name="Liu Y."/>
        </authorList>
    </citation>
    <scope>NUCLEOTIDE SEQUENCE [LARGE SCALE GENOMIC DNA]</scope>
    <source>
        <strain evidence="1 2">BDHS18</strain>
    </source>
</reference>
<sequence>MKTRNLIVFSIIALIVGISSCRDDFDFDAASDNLSFSTDTLNLDTIFNHTNSQTYKLTIHNNQDKDVVIPRIYLTNGESSLFKINVDGMAGYDFENIAVRKDDSIFIFVEIGAGEVINNSLYEDEINFETTNANQHVKLLSYLEKAIFHTEDQPIGSQNWDSEWSHVIFGNQTAENLNIGPGTKVYFHNAANLTINGSLNVVGNLDNKVIFRTDRMDDRSDSIPNTWGKIHLKPNSNSSIEYAIIKGGNRGLEVENADLDIKNSFVLNNEEFGIYSHGNLSNINGNNLVVNNSNQASIKIEGGNYDFRHCTIANFHNIGQGAGDNVSLWVKGSNSGGFYNSIFYGRAMDAIYLEDASGNLNFNSNIIRGTAPNNSTNGLDEDPMFVNSGFGANDLRLLQKEDSEIPGHASASNLNTETNSDILNISRTDNLNNLTPGAYQVLVDPETLD</sequence>
<keyword evidence="2" id="KW-1185">Reference proteome</keyword>
<dbReference type="Proteomes" id="UP000552241">
    <property type="component" value="Unassembled WGS sequence"/>
</dbReference>
<comment type="caution">
    <text evidence="1">The sequence shown here is derived from an EMBL/GenBank/DDBJ whole genome shotgun (WGS) entry which is preliminary data.</text>
</comment>
<dbReference type="AlphaFoldDB" id="A0A838ZTY2"/>
<evidence type="ECO:0000313" key="2">
    <source>
        <dbReference type="Proteomes" id="UP000552241"/>
    </source>
</evidence>
<accession>A0A838ZTY2</accession>
<organism evidence="1 2">
    <name type="scientific">Moheibacter lacus</name>
    <dbReference type="NCBI Taxonomy" id="2745851"/>
    <lineage>
        <taxon>Bacteria</taxon>
        <taxon>Pseudomonadati</taxon>
        <taxon>Bacteroidota</taxon>
        <taxon>Flavobacteriia</taxon>
        <taxon>Flavobacteriales</taxon>
        <taxon>Weeksellaceae</taxon>
        <taxon>Moheibacter</taxon>
    </lineage>
</organism>
<dbReference type="RefSeq" id="WP_182044019.1">
    <property type="nucleotide sequence ID" value="NZ_JACDZE010000004.1"/>
</dbReference>
<dbReference type="PROSITE" id="PS51257">
    <property type="entry name" value="PROKAR_LIPOPROTEIN"/>
    <property type="match status" value="1"/>
</dbReference>
<name>A0A838ZTY2_9FLAO</name>